<dbReference type="Proteomes" id="UP001153332">
    <property type="component" value="Unassembled WGS sequence"/>
</dbReference>
<reference evidence="1" key="1">
    <citation type="submission" date="2022-12" db="EMBL/GenBank/DDBJ databases">
        <title>Genome Sequence of Lasiodiplodia mahajangana.</title>
        <authorList>
            <person name="Buettner E."/>
        </authorList>
    </citation>
    <scope>NUCLEOTIDE SEQUENCE</scope>
    <source>
        <strain evidence="1">VT137</strain>
    </source>
</reference>
<comment type="caution">
    <text evidence="1">The sequence shown here is derived from an EMBL/GenBank/DDBJ whole genome shotgun (WGS) entry which is preliminary data.</text>
</comment>
<gene>
    <name evidence="1" type="ORF">O1611_g5232</name>
</gene>
<sequence>MEANTTYAGISKIHQIHVSLFTIRREESDCDGNAILCSDGGCCPTGFLCGGSSLCVDGRGSTLECGIGGHFLCPSATGSGSCCPVGFECGDDGGCIAQVTSTSELPNAGRTTIAAFITVQAMEPSVNSGANRQHLTKGEIGGIVGGVLGLVVLLGITVWLIMRRLNEVLRFIRSQPSLEQVNDSDEAPNKSLTRKPTVPDTHDHGPPLEFWDPHSEGQHPNTTRELAGSYEAHGISEMGVNEKKATP</sequence>
<evidence type="ECO:0000313" key="1">
    <source>
        <dbReference type="EMBL" id="KAJ8128402.1"/>
    </source>
</evidence>
<dbReference type="EMBL" id="JAPUUL010001080">
    <property type="protein sequence ID" value="KAJ8128402.1"/>
    <property type="molecule type" value="Genomic_DNA"/>
</dbReference>
<proteinExistence type="predicted"/>
<name>A0ACC2JM12_9PEZI</name>
<protein>
    <submittedName>
        <fullName evidence="1">Uncharacterized protein</fullName>
    </submittedName>
</protein>
<organism evidence="1 2">
    <name type="scientific">Lasiodiplodia mahajangana</name>
    <dbReference type="NCBI Taxonomy" id="1108764"/>
    <lineage>
        <taxon>Eukaryota</taxon>
        <taxon>Fungi</taxon>
        <taxon>Dikarya</taxon>
        <taxon>Ascomycota</taxon>
        <taxon>Pezizomycotina</taxon>
        <taxon>Dothideomycetes</taxon>
        <taxon>Dothideomycetes incertae sedis</taxon>
        <taxon>Botryosphaeriales</taxon>
        <taxon>Botryosphaeriaceae</taxon>
        <taxon>Lasiodiplodia</taxon>
    </lineage>
</organism>
<keyword evidence="2" id="KW-1185">Reference proteome</keyword>
<evidence type="ECO:0000313" key="2">
    <source>
        <dbReference type="Proteomes" id="UP001153332"/>
    </source>
</evidence>
<accession>A0ACC2JM12</accession>